<dbReference type="InterPro" id="IPR000182">
    <property type="entry name" value="GNAT_dom"/>
</dbReference>
<reference evidence="2" key="1">
    <citation type="submission" date="2022-07" db="EMBL/GenBank/DDBJ databases">
        <title>Genome Sequence of Xylaria arbuscula.</title>
        <authorList>
            <person name="Buettner E."/>
        </authorList>
    </citation>
    <scope>NUCLEOTIDE SEQUENCE</scope>
    <source>
        <strain evidence="2">VT107</strain>
    </source>
</reference>
<evidence type="ECO:0000313" key="2">
    <source>
        <dbReference type="EMBL" id="KAJ3571163.1"/>
    </source>
</evidence>
<dbReference type="AlphaFoldDB" id="A0A9W8NEE7"/>
<sequence length="165" mass="18691">MATWRPLTVNDIEGLMRVADVVHNELPEKDSVFAERARLFPEGCFVLAEDSKIYGYAISHPIRYRQPPALNSLLHEIALDADQFYIHDVCLLPDLQGLGYAREALNRLLAVGERYTTTCLISVYGTSPFWARFGFRSPDGLDHSLLKKVSGYGDDARYLERQNAK</sequence>
<organism evidence="2 3">
    <name type="scientific">Xylaria arbuscula</name>
    <dbReference type="NCBI Taxonomy" id="114810"/>
    <lineage>
        <taxon>Eukaryota</taxon>
        <taxon>Fungi</taxon>
        <taxon>Dikarya</taxon>
        <taxon>Ascomycota</taxon>
        <taxon>Pezizomycotina</taxon>
        <taxon>Sordariomycetes</taxon>
        <taxon>Xylariomycetidae</taxon>
        <taxon>Xylariales</taxon>
        <taxon>Xylariaceae</taxon>
        <taxon>Xylaria</taxon>
    </lineage>
</organism>
<proteinExistence type="predicted"/>
<keyword evidence="3" id="KW-1185">Reference proteome</keyword>
<dbReference type="Pfam" id="PF00583">
    <property type="entry name" value="Acetyltransf_1"/>
    <property type="match status" value="1"/>
</dbReference>
<protein>
    <recommendedName>
        <fullName evidence="1">N-acetyltransferase domain-containing protein</fullName>
    </recommendedName>
</protein>
<dbReference type="Gene3D" id="3.40.630.30">
    <property type="match status" value="1"/>
</dbReference>
<dbReference type="CDD" id="cd04301">
    <property type="entry name" value="NAT_SF"/>
    <property type="match status" value="1"/>
</dbReference>
<dbReference type="SUPFAM" id="SSF55729">
    <property type="entry name" value="Acyl-CoA N-acyltransferases (Nat)"/>
    <property type="match status" value="1"/>
</dbReference>
<name>A0A9W8NEE7_9PEZI</name>
<evidence type="ECO:0000259" key="1">
    <source>
        <dbReference type="PROSITE" id="PS51186"/>
    </source>
</evidence>
<gene>
    <name evidence="2" type="ORF">NPX13_g5475</name>
</gene>
<dbReference type="InterPro" id="IPR016181">
    <property type="entry name" value="Acyl_CoA_acyltransferase"/>
</dbReference>
<dbReference type="GO" id="GO:0016747">
    <property type="term" value="F:acyltransferase activity, transferring groups other than amino-acyl groups"/>
    <property type="evidence" value="ECO:0007669"/>
    <property type="project" value="InterPro"/>
</dbReference>
<comment type="caution">
    <text evidence="2">The sequence shown here is derived from an EMBL/GenBank/DDBJ whole genome shotgun (WGS) entry which is preliminary data.</text>
</comment>
<dbReference type="Proteomes" id="UP001148614">
    <property type="component" value="Unassembled WGS sequence"/>
</dbReference>
<dbReference type="PROSITE" id="PS51186">
    <property type="entry name" value="GNAT"/>
    <property type="match status" value="1"/>
</dbReference>
<feature type="domain" description="N-acetyltransferase" evidence="1">
    <location>
        <begin position="2"/>
        <end position="165"/>
    </location>
</feature>
<dbReference type="VEuPathDB" id="FungiDB:F4678DRAFT_211356"/>
<dbReference type="EMBL" id="JANPWZ010000866">
    <property type="protein sequence ID" value="KAJ3571163.1"/>
    <property type="molecule type" value="Genomic_DNA"/>
</dbReference>
<accession>A0A9W8NEE7</accession>
<evidence type="ECO:0000313" key="3">
    <source>
        <dbReference type="Proteomes" id="UP001148614"/>
    </source>
</evidence>